<dbReference type="Gramene" id="ONIVA02G31930.1">
    <property type="protein sequence ID" value="ONIVA02G31930.1"/>
    <property type="gene ID" value="ONIVA02G31930"/>
</dbReference>
<proteinExistence type="predicted"/>
<dbReference type="Proteomes" id="UP000006591">
    <property type="component" value="Chromosome 2"/>
</dbReference>
<evidence type="ECO:0000313" key="3">
    <source>
        <dbReference type="Proteomes" id="UP000006591"/>
    </source>
</evidence>
<dbReference type="HOGENOM" id="CLU_2744327_0_0_1"/>
<evidence type="ECO:0000256" key="1">
    <source>
        <dbReference type="SAM" id="MobiDB-lite"/>
    </source>
</evidence>
<accession>A0A0E0GBR7</accession>
<dbReference type="EnsemblPlants" id="ONIVA02G31930.1">
    <property type="protein sequence ID" value="ONIVA02G31930.1"/>
    <property type="gene ID" value="ONIVA02G31930"/>
</dbReference>
<reference evidence="2" key="1">
    <citation type="submission" date="2015-04" db="UniProtKB">
        <authorList>
            <consortium name="EnsemblPlants"/>
        </authorList>
    </citation>
    <scope>IDENTIFICATION</scope>
    <source>
        <strain evidence="2">SL10</strain>
    </source>
</reference>
<dbReference type="AlphaFoldDB" id="A0A0E0GBR7"/>
<evidence type="ECO:0000313" key="2">
    <source>
        <dbReference type="EnsemblPlants" id="ONIVA02G31930.1"/>
    </source>
</evidence>
<organism evidence="2">
    <name type="scientific">Oryza nivara</name>
    <name type="common">Indian wild rice</name>
    <name type="synonym">Oryza sativa f. spontanea</name>
    <dbReference type="NCBI Taxonomy" id="4536"/>
    <lineage>
        <taxon>Eukaryota</taxon>
        <taxon>Viridiplantae</taxon>
        <taxon>Streptophyta</taxon>
        <taxon>Embryophyta</taxon>
        <taxon>Tracheophyta</taxon>
        <taxon>Spermatophyta</taxon>
        <taxon>Magnoliopsida</taxon>
        <taxon>Liliopsida</taxon>
        <taxon>Poales</taxon>
        <taxon>Poaceae</taxon>
        <taxon>BOP clade</taxon>
        <taxon>Oryzoideae</taxon>
        <taxon>Oryzeae</taxon>
        <taxon>Oryzinae</taxon>
        <taxon>Oryza</taxon>
    </lineage>
</organism>
<protein>
    <submittedName>
        <fullName evidence="2">Uncharacterized protein</fullName>
    </submittedName>
</protein>
<feature type="region of interest" description="Disordered" evidence="1">
    <location>
        <begin position="45"/>
        <end position="71"/>
    </location>
</feature>
<name>A0A0E0GBR7_ORYNI</name>
<keyword evidence="3" id="KW-1185">Reference proteome</keyword>
<sequence length="71" mass="7836">MAAAFPTEQWRRSFSGKKKSLECQLDDDARRGGLARMTVEAGRVGPHGVTVTGTRPWEAHLGRPLPDSMRT</sequence>
<reference evidence="2" key="2">
    <citation type="submission" date="2018-04" db="EMBL/GenBank/DDBJ databases">
        <title>OnivRS2 (Oryza nivara Reference Sequence Version 2).</title>
        <authorList>
            <person name="Zhang J."/>
            <person name="Kudrna D."/>
            <person name="Lee S."/>
            <person name="Talag J."/>
            <person name="Rajasekar S."/>
            <person name="Welchert J."/>
            <person name="Hsing Y.-I."/>
            <person name="Wing R.A."/>
        </authorList>
    </citation>
    <scope>NUCLEOTIDE SEQUENCE [LARGE SCALE GENOMIC DNA]</scope>
    <source>
        <strain evidence="2">SL10</strain>
    </source>
</reference>